<dbReference type="SUPFAM" id="SSF51120">
    <property type="entry name" value="beta-Roll"/>
    <property type="match status" value="3"/>
</dbReference>
<dbReference type="PRINTS" id="PR00313">
    <property type="entry name" value="CABNDNGRPT"/>
</dbReference>
<dbReference type="InterPro" id="IPR018511">
    <property type="entry name" value="Hemolysin-typ_Ca-bd_CS"/>
</dbReference>
<dbReference type="EMBL" id="JAUOZU010000005">
    <property type="protein sequence ID" value="MDO6963326.1"/>
    <property type="molecule type" value="Genomic_DNA"/>
</dbReference>
<protein>
    <submittedName>
        <fullName evidence="1">Calcium-binding protein</fullName>
    </submittedName>
</protein>
<dbReference type="RefSeq" id="WP_304375242.1">
    <property type="nucleotide sequence ID" value="NZ_JAUOZU010000005.1"/>
</dbReference>
<dbReference type="InterPro" id="IPR011049">
    <property type="entry name" value="Serralysin-like_metalloprot_C"/>
</dbReference>
<reference evidence="1" key="2">
    <citation type="submission" date="2023-07" db="EMBL/GenBank/DDBJ databases">
        <authorList>
            <person name="Shen H."/>
        </authorList>
    </citation>
    <scope>NUCLEOTIDE SEQUENCE</scope>
    <source>
        <strain evidence="1">TNR-22</strain>
    </source>
</reference>
<organism evidence="1 2">
    <name type="scientific">Rhizobium alvei</name>
    <dbReference type="NCBI Taxonomy" id="1132659"/>
    <lineage>
        <taxon>Bacteria</taxon>
        <taxon>Pseudomonadati</taxon>
        <taxon>Pseudomonadota</taxon>
        <taxon>Alphaproteobacteria</taxon>
        <taxon>Hyphomicrobiales</taxon>
        <taxon>Rhizobiaceae</taxon>
        <taxon>Rhizobium/Agrobacterium group</taxon>
        <taxon>Rhizobium</taxon>
    </lineage>
</organism>
<dbReference type="InterPro" id="IPR001343">
    <property type="entry name" value="Hemolysn_Ca-bd"/>
</dbReference>
<comment type="caution">
    <text evidence="1">The sequence shown here is derived from an EMBL/GenBank/DDBJ whole genome shotgun (WGS) entry which is preliminary data.</text>
</comment>
<accession>A0ABT8YI73</accession>
<dbReference type="Proteomes" id="UP001174932">
    <property type="component" value="Unassembled WGS sequence"/>
</dbReference>
<reference evidence="1" key="1">
    <citation type="journal article" date="2015" name="Int. J. Syst. Evol. Microbiol.">
        <title>Rhizobium alvei sp. nov., isolated from a freshwater river.</title>
        <authorList>
            <person name="Sheu S.Y."/>
            <person name="Huang H.W."/>
            <person name="Young C.C."/>
            <person name="Chen W.M."/>
        </authorList>
    </citation>
    <scope>NUCLEOTIDE SEQUENCE</scope>
    <source>
        <strain evidence="1">TNR-22</strain>
    </source>
</reference>
<dbReference type="Pfam" id="PF00353">
    <property type="entry name" value="HemolysinCabind"/>
    <property type="match status" value="3"/>
</dbReference>
<evidence type="ECO:0000313" key="2">
    <source>
        <dbReference type="Proteomes" id="UP001174932"/>
    </source>
</evidence>
<dbReference type="PROSITE" id="PS00330">
    <property type="entry name" value="HEMOLYSIN_CALCIUM"/>
    <property type="match status" value="1"/>
</dbReference>
<name>A0ABT8YI73_9HYPH</name>
<keyword evidence="2" id="KW-1185">Reference proteome</keyword>
<evidence type="ECO:0000313" key="1">
    <source>
        <dbReference type="EMBL" id="MDO6963326.1"/>
    </source>
</evidence>
<dbReference type="Gene3D" id="2.150.10.10">
    <property type="entry name" value="Serralysin-like metalloprotease, C-terminal"/>
    <property type="match status" value="3"/>
</dbReference>
<gene>
    <name evidence="1" type="ORF">Q4481_05110</name>
</gene>
<sequence length="763" mass="76093">MTTTTVTSGTTITTLTGMSGMDELIVEAGGIISVASSSPSVRFAAATDGAIITNDGVIENTKSGGRAIRFETGVGSNLNATIENTGSIQSLDDAIQIQSGAVTSGQITLTNSGTIKSTSGQAIDFAGGTGSFIAEINNTGLIHSESDDGIRIGAVGYITNSATINGGSGSDQVAKADGIQFEDSTSGTVDNLAGMIAGDRHGIDAGTDSVITVNNALDATITGRNGSGVGSDGSATVTNYGTITGMYTAGVDLNGETGETPDGTYDGDGDGVDIDYEATIVNYGTIQGLGANGHGSDGLPNTSEGIAAGGGSITNHENAVISGLGLGILIDDSSQGNAFYLTTIINDGSITGSEGTAIKIISDLDDTITNSGTITGGNGMAIIFGTGDNTLLMSGDHALVDGTVAGGDGTDTLDYSGYSTSVTIDLSAQTATDTDGVTDFEILVGGTAADTLTGSSDDNTITGGAGNDTMAGGLGDDVYSLDNKGDVVTESTDAGTDTVLIAQSGYVLADNVEILTATGTGSFVLTGNALDNTVTGGSSADTLNGGDGDDNLVGDLGDDMLRGGLGADTMMGGAGNDNYYVDDAGDVVSGEVDGGGTDLVLSSISLDLSEFAFVENLTLQGRAGINGFGNDLDNQIIGNRGDNDIGGGLGKDRLTGNGGSDVFHFAAFGADNADRLLDFDANDAIALDRSIFEGLARKNGHLAAADFVAGSAAKVAGAEVVLYNAKTGYLSYDDDGKGGDAAEVIAFIGKKLTDFDFNDILLV</sequence>
<proteinExistence type="predicted"/>